<evidence type="ECO:0000313" key="5">
    <source>
        <dbReference type="Proteomes" id="UP001497525"/>
    </source>
</evidence>
<keyword evidence="2" id="KW-0732">Signal</keyword>
<gene>
    <name evidence="4" type="ORF">CDAUBV1_LOCUS7562</name>
</gene>
<evidence type="ECO:0000256" key="1">
    <source>
        <dbReference type="ARBA" id="ARBA00023157"/>
    </source>
</evidence>
<evidence type="ECO:0000313" key="4">
    <source>
        <dbReference type="EMBL" id="CAL5134365.1"/>
    </source>
</evidence>
<feature type="signal peptide" evidence="2">
    <location>
        <begin position="1"/>
        <end position="15"/>
    </location>
</feature>
<dbReference type="PROSITE" id="PS50015">
    <property type="entry name" value="SAP_B"/>
    <property type="match status" value="1"/>
</dbReference>
<dbReference type="InterPro" id="IPR011001">
    <property type="entry name" value="Saposin-like"/>
</dbReference>
<dbReference type="EMBL" id="CAXLJL010000193">
    <property type="protein sequence ID" value="CAL5134365.1"/>
    <property type="molecule type" value="Genomic_DNA"/>
</dbReference>
<comment type="caution">
    <text evidence="4">The sequence shown here is derived from an EMBL/GenBank/DDBJ whole genome shotgun (WGS) entry which is preliminary data.</text>
</comment>
<keyword evidence="1" id="KW-1015">Disulfide bond</keyword>
<evidence type="ECO:0000256" key="2">
    <source>
        <dbReference type="SAM" id="SignalP"/>
    </source>
</evidence>
<reference evidence="4" key="1">
    <citation type="submission" date="2024-06" db="EMBL/GenBank/DDBJ databases">
        <authorList>
            <person name="Liu X."/>
            <person name="Lenzi L."/>
            <person name="Haldenby T S."/>
            <person name="Uol C."/>
        </authorList>
    </citation>
    <scope>NUCLEOTIDE SEQUENCE</scope>
</reference>
<sequence length="111" mass="12267">MRILVLFALIGLSVAVPVYEVSGNYDMCHICKVTFDALLKLVKAGATQHAIDLSIRKLCPPILVIHPICKMALNKVVSYLKEHLDKADADTVCKAIHACKKGVRTLILLNW</sequence>
<evidence type="ECO:0000259" key="3">
    <source>
        <dbReference type="PROSITE" id="PS50015"/>
    </source>
</evidence>
<feature type="domain" description="Saposin B-type" evidence="3">
    <location>
        <begin position="24"/>
        <end position="103"/>
    </location>
</feature>
<proteinExistence type="predicted"/>
<dbReference type="Gene3D" id="1.10.225.10">
    <property type="entry name" value="Saposin-like"/>
    <property type="match status" value="1"/>
</dbReference>
<dbReference type="InterPro" id="IPR008139">
    <property type="entry name" value="SaposinB_dom"/>
</dbReference>
<name>A0AAV2TCB0_CALDB</name>
<accession>A0AAV2TCB0</accession>
<protein>
    <recommendedName>
        <fullName evidence="3">Saposin B-type domain-containing protein</fullName>
    </recommendedName>
</protein>
<organism evidence="4 5">
    <name type="scientific">Calicophoron daubneyi</name>
    <name type="common">Rumen fluke</name>
    <name type="synonym">Paramphistomum daubneyi</name>
    <dbReference type="NCBI Taxonomy" id="300641"/>
    <lineage>
        <taxon>Eukaryota</taxon>
        <taxon>Metazoa</taxon>
        <taxon>Spiralia</taxon>
        <taxon>Lophotrochozoa</taxon>
        <taxon>Platyhelminthes</taxon>
        <taxon>Trematoda</taxon>
        <taxon>Digenea</taxon>
        <taxon>Plagiorchiida</taxon>
        <taxon>Pronocephalata</taxon>
        <taxon>Paramphistomoidea</taxon>
        <taxon>Paramphistomidae</taxon>
        <taxon>Calicophoron</taxon>
    </lineage>
</organism>
<dbReference type="Proteomes" id="UP001497525">
    <property type="component" value="Unassembled WGS sequence"/>
</dbReference>
<dbReference type="SUPFAM" id="SSF47862">
    <property type="entry name" value="Saposin"/>
    <property type="match status" value="1"/>
</dbReference>
<dbReference type="AlphaFoldDB" id="A0AAV2TCB0"/>
<feature type="chain" id="PRO_5043965771" description="Saposin B-type domain-containing protein" evidence="2">
    <location>
        <begin position="16"/>
        <end position="111"/>
    </location>
</feature>
<dbReference type="SMART" id="SM00741">
    <property type="entry name" value="SapB"/>
    <property type="match status" value="1"/>
</dbReference>